<protein>
    <submittedName>
        <fullName evidence="2">Uncharacterized protein</fullName>
    </submittedName>
</protein>
<feature type="compositionally biased region" description="Pro residues" evidence="1">
    <location>
        <begin position="97"/>
        <end position="112"/>
    </location>
</feature>
<dbReference type="EMBL" id="CP144754">
    <property type="protein sequence ID" value="WVZ97568.1"/>
    <property type="molecule type" value="Genomic_DNA"/>
</dbReference>
<feature type="region of interest" description="Disordered" evidence="1">
    <location>
        <begin position="75"/>
        <end position="138"/>
    </location>
</feature>
<keyword evidence="3" id="KW-1185">Reference proteome</keyword>
<feature type="region of interest" description="Disordered" evidence="1">
    <location>
        <begin position="155"/>
        <end position="207"/>
    </location>
</feature>
<evidence type="ECO:0000313" key="2">
    <source>
        <dbReference type="EMBL" id="WVZ97568.1"/>
    </source>
</evidence>
<feature type="region of interest" description="Disordered" evidence="1">
    <location>
        <begin position="1"/>
        <end position="47"/>
    </location>
</feature>
<proteinExistence type="predicted"/>
<dbReference type="AlphaFoldDB" id="A0AAQ3UU72"/>
<organism evidence="2 3">
    <name type="scientific">Paspalum notatum var. saurae</name>
    <dbReference type="NCBI Taxonomy" id="547442"/>
    <lineage>
        <taxon>Eukaryota</taxon>
        <taxon>Viridiplantae</taxon>
        <taxon>Streptophyta</taxon>
        <taxon>Embryophyta</taxon>
        <taxon>Tracheophyta</taxon>
        <taxon>Spermatophyta</taxon>
        <taxon>Magnoliopsida</taxon>
        <taxon>Liliopsida</taxon>
        <taxon>Poales</taxon>
        <taxon>Poaceae</taxon>
        <taxon>PACMAD clade</taxon>
        <taxon>Panicoideae</taxon>
        <taxon>Andropogonodae</taxon>
        <taxon>Paspaleae</taxon>
        <taxon>Paspalinae</taxon>
        <taxon>Paspalum</taxon>
    </lineage>
</organism>
<name>A0AAQ3UU72_PASNO</name>
<feature type="compositionally biased region" description="Basic residues" evidence="1">
    <location>
        <begin position="29"/>
        <end position="40"/>
    </location>
</feature>
<dbReference type="Proteomes" id="UP001341281">
    <property type="component" value="Chromosome 10"/>
</dbReference>
<sequence>MDQALADPARAPPHLDRNAAPFKRSCTPHNHHERRSRRARASAASDCLCPDRRASRTRCVSLHLPSHFSAIAIAPSSLSTRDTDHRPGIPSPHRGDPPPGRPHATRPPPPESPSSRASRAPLTALDPPPHGWIHLAPPRPRREFPLRFTATAPLVHITPSDKTEGEEFPVGRNVFPEPLGSKSPPPRTDACDETPTAARGSPPSRDT</sequence>
<reference evidence="2 3" key="1">
    <citation type="submission" date="2024-02" db="EMBL/GenBank/DDBJ databases">
        <title>High-quality chromosome-scale genome assembly of Pensacola bahiagrass (Paspalum notatum Flugge var. saurae).</title>
        <authorList>
            <person name="Vega J.M."/>
            <person name="Podio M."/>
            <person name="Orjuela J."/>
            <person name="Siena L.A."/>
            <person name="Pessino S.C."/>
            <person name="Combes M.C."/>
            <person name="Mariac C."/>
            <person name="Albertini E."/>
            <person name="Pupilli F."/>
            <person name="Ortiz J.P.A."/>
            <person name="Leblanc O."/>
        </authorList>
    </citation>
    <scope>NUCLEOTIDE SEQUENCE [LARGE SCALE GENOMIC DNA]</scope>
    <source>
        <strain evidence="2">R1</strain>
        <tissue evidence="2">Leaf</tissue>
    </source>
</reference>
<gene>
    <name evidence="2" type="ORF">U9M48_043094</name>
</gene>
<evidence type="ECO:0000313" key="3">
    <source>
        <dbReference type="Proteomes" id="UP001341281"/>
    </source>
</evidence>
<evidence type="ECO:0000256" key="1">
    <source>
        <dbReference type="SAM" id="MobiDB-lite"/>
    </source>
</evidence>
<accession>A0AAQ3UU72</accession>